<dbReference type="Gene3D" id="3.40.50.150">
    <property type="entry name" value="Vaccinia Virus protein VP39"/>
    <property type="match status" value="1"/>
</dbReference>
<gene>
    <name evidence="6" type="ORF">BTM25_17470</name>
</gene>
<evidence type="ECO:0000259" key="5">
    <source>
        <dbReference type="Pfam" id="PF13649"/>
    </source>
</evidence>
<dbReference type="AlphaFoldDB" id="A0A2P4UQN5"/>
<proteinExistence type="predicted"/>
<dbReference type="GO" id="GO:0032259">
    <property type="term" value="P:methylation"/>
    <property type="evidence" value="ECO:0007669"/>
    <property type="project" value="UniProtKB-KW"/>
</dbReference>
<dbReference type="Pfam" id="PF13649">
    <property type="entry name" value="Methyltransf_25"/>
    <property type="match status" value="1"/>
</dbReference>
<organism evidence="6 7">
    <name type="scientific">Actinomadura rubteroloni</name>
    <dbReference type="NCBI Taxonomy" id="1926885"/>
    <lineage>
        <taxon>Bacteria</taxon>
        <taxon>Bacillati</taxon>
        <taxon>Actinomycetota</taxon>
        <taxon>Actinomycetes</taxon>
        <taxon>Streptosporangiales</taxon>
        <taxon>Thermomonosporaceae</taxon>
        <taxon>Actinomadura</taxon>
    </lineage>
</organism>
<feature type="domain" description="Methyltransferase" evidence="5">
    <location>
        <begin position="46"/>
        <end position="139"/>
    </location>
</feature>
<accession>A0A2P4UQN5</accession>
<keyword evidence="1" id="KW-0489">Methyltransferase</keyword>
<reference evidence="6 7" key="1">
    <citation type="journal article" date="2017" name="Chemistry">
        <title>Isolation, Biosynthesis and Chemical Modifications of Rubterolones A-F: Rare Tropolone Alkaloids from Actinomadura sp. 5-2.</title>
        <authorList>
            <person name="Guo H."/>
            <person name="Benndorf R."/>
            <person name="Leichnitz D."/>
            <person name="Klassen J.L."/>
            <person name="Vollmers J."/>
            <person name="Gorls H."/>
            <person name="Steinacker M."/>
            <person name="Weigel C."/>
            <person name="Dahse H.M."/>
            <person name="Kaster A.K."/>
            <person name="de Beer Z.W."/>
            <person name="Poulsen M."/>
            <person name="Beemelmanns C."/>
        </authorList>
    </citation>
    <scope>NUCLEOTIDE SEQUENCE [LARGE SCALE GENOMIC DNA]</scope>
    <source>
        <strain evidence="6 7">5-2</strain>
    </source>
</reference>
<keyword evidence="3" id="KW-0949">S-adenosyl-L-methionine</keyword>
<dbReference type="EMBL" id="MTBP01000001">
    <property type="protein sequence ID" value="POM27334.1"/>
    <property type="molecule type" value="Genomic_DNA"/>
</dbReference>
<evidence type="ECO:0000313" key="6">
    <source>
        <dbReference type="EMBL" id="POM27334.1"/>
    </source>
</evidence>
<keyword evidence="2" id="KW-0808">Transferase</keyword>
<feature type="region of interest" description="Disordered" evidence="4">
    <location>
        <begin position="189"/>
        <end position="215"/>
    </location>
</feature>
<dbReference type="InterPro" id="IPR029063">
    <property type="entry name" value="SAM-dependent_MTases_sf"/>
</dbReference>
<dbReference type="Proteomes" id="UP000242367">
    <property type="component" value="Unassembled WGS sequence"/>
</dbReference>
<dbReference type="GO" id="GO:0008168">
    <property type="term" value="F:methyltransferase activity"/>
    <property type="evidence" value="ECO:0007669"/>
    <property type="project" value="UniProtKB-KW"/>
</dbReference>
<evidence type="ECO:0000256" key="1">
    <source>
        <dbReference type="ARBA" id="ARBA00022603"/>
    </source>
</evidence>
<evidence type="ECO:0000313" key="7">
    <source>
        <dbReference type="Proteomes" id="UP000242367"/>
    </source>
</evidence>
<sequence>MLHAEPGASAEEFWEGFYGREDQIFSGNPNGILVREGTALAPGTALDLGCGEGADAIWLARQGWTVTAVDVSATALKRAARDAAAAGVGDRIAWQRHDLAVSFPEGAYDLVSAQFLHSPVEMPREQILRRAAAAVAPGGHLLVAGHAGRPSWDTDHDPALHFPTTGEVLAALALPDEDWQVEVDETVVQELTGPDGQPATRPDNILRIRRGQPAQ</sequence>
<dbReference type="InterPro" id="IPR041698">
    <property type="entry name" value="Methyltransf_25"/>
</dbReference>
<name>A0A2P4UQN5_9ACTN</name>
<dbReference type="RefSeq" id="WP_103562170.1">
    <property type="nucleotide sequence ID" value="NZ_MTBP01000001.1"/>
</dbReference>
<protein>
    <submittedName>
        <fullName evidence="6">Tellurite resistance protein TehB</fullName>
    </submittedName>
</protein>
<dbReference type="PANTHER" id="PTHR43464">
    <property type="entry name" value="METHYLTRANSFERASE"/>
    <property type="match status" value="1"/>
</dbReference>
<comment type="caution">
    <text evidence="6">The sequence shown here is derived from an EMBL/GenBank/DDBJ whole genome shotgun (WGS) entry which is preliminary data.</text>
</comment>
<dbReference type="PANTHER" id="PTHR43464:SF19">
    <property type="entry name" value="UBIQUINONE BIOSYNTHESIS O-METHYLTRANSFERASE, MITOCHONDRIAL"/>
    <property type="match status" value="1"/>
</dbReference>
<evidence type="ECO:0000256" key="4">
    <source>
        <dbReference type="SAM" id="MobiDB-lite"/>
    </source>
</evidence>
<evidence type="ECO:0000256" key="3">
    <source>
        <dbReference type="ARBA" id="ARBA00022691"/>
    </source>
</evidence>
<dbReference type="CDD" id="cd02440">
    <property type="entry name" value="AdoMet_MTases"/>
    <property type="match status" value="1"/>
</dbReference>
<evidence type="ECO:0000256" key="2">
    <source>
        <dbReference type="ARBA" id="ARBA00022679"/>
    </source>
</evidence>
<keyword evidence="7" id="KW-1185">Reference proteome</keyword>
<dbReference type="SUPFAM" id="SSF53335">
    <property type="entry name" value="S-adenosyl-L-methionine-dependent methyltransferases"/>
    <property type="match status" value="1"/>
</dbReference>